<comment type="function">
    <text evidence="2">Catalyzes the condensation of isopentenyl diphosphate (IPP) with allylic pyrophosphates generating different type of terpenoids.</text>
</comment>
<dbReference type="InterPro" id="IPR036424">
    <property type="entry name" value="UPP_synth-like_sf"/>
</dbReference>
<dbReference type="HAMAP" id="MF_01139">
    <property type="entry name" value="ISPT"/>
    <property type="match status" value="1"/>
</dbReference>
<dbReference type="PANTHER" id="PTHR10291:SF0">
    <property type="entry name" value="DEHYDRODOLICHYL DIPHOSPHATE SYNTHASE 2"/>
    <property type="match status" value="1"/>
</dbReference>
<dbReference type="PANTHER" id="PTHR10291">
    <property type="entry name" value="DEHYDRODOLICHYL DIPHOSPHATE SYNTHASE FAMILY MEMBER"/>
    <property type="match status" value="1"/>
</dbReference>
<organism evidence="3 4">
    <name type="scientific">Albidiferax ferrireducens (strain ATCC BAA-621 / DSM 15236 / T118)</name>
    <name type="common">Rhodoferax ferrireducens</name>
    <dbReference type="NCBI Taxonomy" id="338969"/>
    <lineage>
        <taxon>Bacteria</taxon>
        <taxon>Pseudomonadati</taxon>
        <taxon>Pseudomonadota</taxon>
        <taxon>Betaproteobacteria</taxon>
        <taxon>Burkholderiales</taxon>
        <taxon>Comamonadaceae</taxon>
        <taxon>Rhodoferax</taxon>
    </lineage>
</organism>
<reference evidence="4" key="1">
    <citation type="submission" date="2006-02" db="EMBL/GenBank/DDBJ databases">
        <title>Complete sequence of chromosome of Rhodoferax ferrireducens DSM 15236.</title>
        <authorList>
            <person name="Copeland A."/>
            <person name="Lucas S."/>
            <person name="Lapidus A."/>
            <person name="Barry K."/>
            <person name="Detter J.C."/>
            <person name="Glavina del Rio T."/>
            <person name="Hammon N."/>
            <person name="Israni S."/>
            <person name="Pitluck S."/>
            <person name="Brettin T."/>
            <person name="Bruce D."/>
            <person name="Han C."/>
            <person name="Tapia R."/>
            <person name="Gilna P."/>
            <person name="Kiss H."/>
            <person name="Schmutz J."/>
            <person name="Larimer F."/>
            <person name="Land M."/>
            <person name="Kyrpides N."/>
            <person name="Ivanova N."/>
            <person name="Richardson P."/>
        </authorList>
    </citation>
    <scope>NUCLEOTIDE SEQUENCE [LARGE SCALE GENOMIC DNA]</scope>
    <source>
        <strain evidence="4">ATCC BAA-621 / DSM 15236 / T118</strain>
    </source>
</reference>
<feature type="binding site" evidence="2">
    <location>
        <begin position="193"/>
        <end position="195"/>
    </location>
    <ligand>
        <name>substrate</name>
    </ligand>
</feature>
<dbReference type="eggNOG" id="COG0020">
    <property type="taxonomic scope" value="Bacteria"/>
</dbReference>
<comment type="similarity">
    <text evidence="2">Belongs to the UPP synthase family.</text>
</comment>
<evidence type="ECO:0000256" key="1">
    <source>
        <dbReference type="ARBA" id="ARBA00022679"/>
    </source>
</evidence>
<name>Q21V12_ALBFT</name>
<dbReference type="GO" id="GO:0016094">
    <property type="term" value="P:polyprenol biosynthetic process"/>
    <property type="evidence" value="ECO:0007669"/>
    <property type="project" value="TreeGrafter"/>
</dbReference>
<dbReference type="FunFam" id="3.40.1180.10:FF:000001">
    <property type="entry name" value="(2E,6E)-farnesyl-diphosphate-specific ditrans,polycis-undecaprenyl-diphosphate synthase"/>
    <property type="match status" value="1"/>
</dbReference>
<feature type="binding site" evidence="2">
    <location>
        <begin position="66"/>
        <end position="68"/>
    </location>
    <ligand>
        <name>substrate</name>
    </ligand>
</feature>
<dbReference type="InterPro" id="IPR018520">
    <property type="entry name" value="UPP_synth-like_CS"/>
</dbReference>
<keyword evidence="2" id="KW-0479">Metal-binding</keyword>
<feature type="binding site" evidence="2">
    <location>
        <position position="206"/>
    </location>
    <ligand>
        <name>Mg(2+)</name>
        <dbReference type="ChEBI" id="CHEBI:18420"/>
    </ligand>
</feature>
<comment type="caution">
    <text evidence="2">Lacks conserved residue(s) required for the propagation of feature annotation.</text>
</comment>
<protein>
    <recommendedName>
        <fullName evidence="2">Isoprenyl transferase</fullName>
        <ecNumber evidence="2">2.5.1.-</ecNumber>
    </recommendedName>
</protein>
<dbReference type="AlphaFoldDB" id="Q21V12"/>
<dbReference type="RefSeq" id="WP_011464957.1">
    <property type="nucleotide sequence ID" value="NC_007908.1"/>
</dbReference>
<dbReference type="InterPro" id="IPR001441">
    <property type="entry name" value="UPP_synth-like"/>
</dbReference>
<accession>Q21V12</accession>
<gene>
    <name evidence="3" type="ordered locus">Rfer_2675</name>
</gene>
<feature type="binding site" evidence="2">
    <location>
        <position position="26"/>
    </location>
    <ligand>
        <name>substrate</name>
    </ligand>
</feature>
<feature type="active site" evidence="2">
    <location>
        <position position="21"/>
    </location>
</feature>
<dbReference type="Gene3D" id="3.40.1180.10">
    <property type="entry name" value="Decaprenyl diphosphate synthase-like"/>
    <property type="match status" value="1"/>
</dbReference>
<comment type="cofactor">
    <cofactor evidence="2">
        <name>Mg(2+)</name>
        <dbReference type="ChEBI" id="CHEBI:18420"/>
    </cofactor>
    <text evidence="2">Binds 2 magnesium ions per subunit.</text>
</comment>
<dbReference type="EC" id="2.5.1.-" evidence="2"/>
<dbReference type="GO" id="GO:0005829">
    <property type="term" value="C:cytosol"/>
    <property type="evidence" value="ECO:0007669"/>
    <property type="project" value="TreeGrafter"/>
</dbReference>
<feature type="binding site" evidence="2">
    <location>
        <position position="21"/>
    </location>
    <ligand>
        <name>Mg(2+)</name>
        <dbReference type="ChEBI" id="CHEBI:18420"/>
    </ligand>
</feature>
<keyword evidence="2" id="KW-0460">Magnesium</keyword>
<proteinExistence type="inferred from homology"/>
<dbReference type="STRING" id="338969.Rfer_2675"/>
<dbReference type="GO" id="GO:0000287">
    <property type="term" value="F:magnesium ion binding"/>
    <property type="evidence" value="ECO:0007669"/>
    <property type="project" value="UniProtKB-UniRule"/>
</dbReference>
<evidence type="ECO:0000313" key="3">
    <source>
        <dbReference type="EMBL" id="ABD70391.1"/>
    </source>
</evidence>
<feature type="active site" description="Proton acceptor" evidence="2">
    <location>
        <position position="69"/>
    </location>
</feature>
<dbReference type="NCBIfam" id="TIGR00055">
    <property type="entry name" value="uppS"/>
    <property type="match status" value="1"/>
</dbReference>
<evidence type="ECO:0000256" key="2">
    <source>
        <dbReference type="HAMAP-Rule" id="MF_01139"/>
    </source>
</evidence>
<dbReference type="CDD" id="cd00475">
    <property type="entry name" value="Cis_IPPS"/>
    <property type="match status" value="1"/>
</dbReference>
<dbReference type="Pfam" id="PF01255">
    <property type="entry name" value="Prenyltransf"/>
    <property type="match status" value="1"/>
</dbReference>
<feature type="binding site" evidence="2">
    <location>
        <position position="70"/>
    </location>
    <ligand>
        <name>substrate</name>
    </ligand>
</feature>
<keyword evidence="4" id="KW-1185">Reference proteome</keyword>
<dbReference type="HOGENOM" id="CLU_038505_1_1_4"/>
<comment type="subunit">
    <text evidence="2">Homodimer.</text>
</comment>
<dbReference type="GO" id="GO:0008834">
    <property type="term" value="F:ditrans,polycis-undecaprenyl-diphosphate synthase [(2E,6E)-farnesyl-diphosphate specific] activity"/>
    <property type="evidence" value="ECO:0007669"/>
    <property type="project" value="TreeGrafter"/>
</dbReference>
<dbReference type="OrthoDB" id="4191603at2"/>
<feature type="binding site" evidence="2">
    <location>
        <begin position="22"/>
        <end position="25"/>
    </location>
    <ligand>
        <name>substrate</name>
    </ligand>
</feature>
<dbReference type="EMBL" id="CP000267">
    <property type="protein sequence ID" value="ABD70391.1"/>
    <property type="molecule type" value="Genomic_DNA"/>
</dbReference>
<feature type="binding site" evidence="2">
    <location>
        <position position="187"/>
    </location>
    <ligand>
        <name>substrate</name>
    </ligand>
</feature>
<feature type="binding site" evidence="2">
    <location>
        <position position="72"/>
    </location>
    <ligand>
        <name>substrate</name>
    </ligand>
</feature>
<sequence length="242" mass="27009">MSIEPSSASSPVPQHIAVIMDGNRRWAKQHGLPVALGHANGARQVRRIVQACAERGVRYLTLFAFSTENWRRPQDEVSSLMGLMTLYLQKEVKNMSAKGVRLKIVGDISGFSARIQELILQAQEKTAHNDTITLTIAANYGGRWDMVEAVKSWQTAHPGESVNGIDEAALSEHLGLSYAPDPDLLIRTGGESRISNFMLWQLAYTELFFTDALWPSFTPDELDRALTWYGTRERRFGGSTKT</sequence>
<evidence type="ECO:0000313" key="4">
    <source>
        <dbReference type="Proteomes" id="UP000008332"/>
    </source>
</evidence>
<feature type="binding site" evidence="2">
    <location>
        <position position="38"/>
    </location>
    <ligand>
        <name>substrate</name>
    </ligand>
</feature>
<keyword evidence="1 2" id="KW-0808">Transferase</keyword>
<dbReference type="PROSITE" id="PS01066">
    <property type="entry name" value="UPP_SYNTHASE"/>
    <property type="match status" value="1"/>
</dbReference>
<dbReference type="Proteomes" id="UP000008332">
    <property type="component" value="Chromosome"/>
</dbReference>
<dbReference type="SUPFAM" id="SSF64005">
    <property type="entry name" value="Undecaprenyl diphosphate synthase"/>
    <property type="match status" value="1"/>
</dbReference>
<dbReference type="KEGG" id="rfr:Rfer_2675"/>